<accession>A0ABS4NM76</accession>
<gene>
    <name evidence="1" type="ORF">J2Z70_000726</name>
</gene>
<comment type="caution">
    <text evidence="1">The sequence shown here is derived from an EMBL/GenBank/DDBJ whole genome shotgun (WGS) entry which is preliminary data.</text>
</comment>
<name>A0ABS4NM76_9BACL</name>
<reference evidence="1 2" key="1">
    <citation type="submission" date="2021-03" db="EMBL/GenBank/DDBJ databases">
        <title>Genomic Encyclopedia of Type Strains, Phase IV (KMG-IV): sequencing the most valuable type-strain genomes for metagenomic binning, comparative biology and taxonomic classification.</title>
        <authorList>
            <person name="Goeker M."/>
        </authorList>
    </citation>
    <scope>NUCLEOTIDE SEQUENCE [LARGE SCALE GENOMIC DNA]</scope>
    <source>
        <strain evidence="1 2">DSM 101953</strain>
    </source>
</reference>
<keyword evidence="2" id="KW-1185">Reference proteome</keyword>
<organism evidence="1 2">
    <name type="scientific">Paenibacillus silagei</name>
    <dbReference type="NCBI Taxonomy" id="1670801"/>
    <lineage>
        <taxon>Bacteria</taxon>
        <taxon>Bacillati</taxon>
        <taxon>Bacillota</taxon>
        <taxon>Bacilli</taxon>
        <taxon>Bacillales</taxon>
        <taxon>Paenibacillaceae</taxon>
        <taxon>Paenibacillus</taxon>
    </lineage>
</organism>
<sequence>MNKTPEGISMSFLKTAKRLPRKGGKIVLDRNNPEHVSWTEEFSNCLIRGQVFEIARKK</sequence>
<dbReference type="EMBL" id="JAGGLV010000002">
    <property type="protein sequence ID" value="MBP2110586.1"/>
    <property type="molecule type" value="Genomic_DNA"/>
</dbReference>
<evidence type="ECO:0000313" key="1">
    <source>
        <dbReference type="EMBL" id="MBP2110586.1"/>
    </source>
</evidence>
<dbReference type="RefSeq" id="WP_155991703.1">
    <property type="nucleotide sequence ID" value="NZ_JAGGLV010000002.1"/>
</dbReference>
<dbReference type="Proteomes" id="UP000773462">
    <property type="component" value="Unassembled WGS sequence"/>
</dbReference>
<proteinExistence type="predicted"/>
<evidence type="ECO:0000313" key="2">
    <source>
        <dbReference type="Proteomes" id="UP000773462"/>
    </source>
</evidence>
<protein>
    <submittedName>
        <fullName evidence="1">SOS-response transcriptional repressor LexA</fullName>
    </submittedName>
</protein>